<feature type="domain" description="HYR-like" evidence="1">
    <location>
        <begin position="44"/>
        <end position="113"/>
    </location>
</feature>
<accession>A0ABW5KV57</accession>
<feature type="domain" description="HYR-like" evidence="1">
    <location>
        <begin position="4"/>
        <end position="34"/>
    </location>
</feature>
<dbReference type="InterPro" id="IPR057078">
    <property type="entry name" value="HYR-4C"/>
</dbReference>
<dbReference type="Pfam" id="PF23237">
    <property type="entry name" value="HYR_4C"/>
    <property type="match status" value="3"/>
</dbReference>
<name>A0ABW5KV57_9FLAO</name>
<dbReference type="EMBL" id="JBHULS010000029">
    <property type="protein sequence ID" value="MFD2552749.1"/>
    <property type="molecule type" value="Genomic_DNA"/>
</dbReference>
<dbReference type="Gene3D" id="2.60.40.10">
    <property type="entry name" value="Immunoglobulins"/>
    <property type="match status" value="1"/>
</dbReference>
<protein>
    <submittedName>
        <fullName evidence="2">Gliding motility-associated C-terminal domain-containing protein</fullName>
    </submittedName>
</protein>
<dbReference type="InterPro" id="IPR013783">
    <property type="entry name" value="Ig-like_fold"/>
</dbReference>
<evidence type="ECO:0000313" key="2">
    <source>
        <dbReference type="EMBL" id="MFD2552749.1"/>
    </source>
</evidence>
<reference evidence="3" key="1">
    <citation type="journal article" date="2019" name="Int. J. Syst. Evol. Microbiol.">
        <title>The Global Catalogue of Microorganisms (GCM) 10K type strain sequencing project: providing services to taxonomists for standard genome sequencing and annotation.</title>
        <authorList>
            <consortium name="The Broad Institute Genomics Platform"/>
            <consortium name="The Broad Institute Genome Sequencing Center for Infectious Disease"/>
            <person name="Wu L."/>
            <person name="Ma J."/>
        </authorList>
    </citation>
    <scope>NUCLEOTIDE SEQUENCE [LARGE SCALE GENOMIC DNA]</scope>
    <source>
        <strain evidence="3">KCTC 42587</strain>
    </source>
</reference>
<proteinExistence type="predicted"/>
<feature type="non-terminal residue" evidence="2">
    <location>
        <position position="1"/>
    </location>
</feature>
<comment type="caution">
    <text evidence="2">The sequence shown here is derived from an EMBL/GenBank/DDBJ whole genome shotgun (WGS) entry which is preliminary data.</text>
</comment>
<keyword evidence="3" id="KW-1185">Reference proteome</keyword>
<evidence type="ECO:0000259" key="1">
    <source>
        <dbReference type="Pfam" id="PF23237"/>
    </source>
</evidence>
<organism evidence="2 3">
    <name type="scientific">Bizionia sediminis</name>
    <dbReference type="NCBI Taxonomy" id="1737064"/>
    <lineage>
        <taxon>Bacteria</taxon>
        <taxon>Pseudomonadati</taxon>
        <taxon>Bacteroidota</taxon>
        <taxon>Flavobacteriia</taxon>
        <taxon>Flavobacteriales</taxon>
        <taxon>Flavobacteriaceae</taxon>
        <taxon>Bizionia</taxon>
    </lineage>
</organism>
<dbReference type="Proteomes" id="UP001597472">
    <property type="component" value="Unassembled WGS sequence"/>
</dbReference>
<feature type="domain" description="HYR-like" evidence="1">
    <location>
        <begin position="123"/>
        <end position="184"/>
    </location>
</feature>
<feature type="non-terminal residue" evidence="2">
    <location>
        <position position="184"/>
    </location>
</feature>
<evidence type="ECO:0000313" key="3">
    <source>
        <dbReference type="Proteomes" id="UP001597472"/>
    </source>
</evidence>
<sequence length="184" mass="19163">VVDNTDACNILITRTWTFTDACDNTSSVSQTITVSDTTAPVAPAAPADVTYECISEVPVAQELTATDNCGGTIMGVPADVVDNTDACNIIITRTWTFTDSCDNTSTVSQTITVADTTAPVAPNAPADVTYECISEVPVAQELTATDNCGGTIIGVSSDVVDNTDACNITITRTWTFTDACDNTS</sequence>
<gene>
    <name evidence="2" type="ORF">ACFSQP_13115</name>
</gene>